<dbReference type="EMBL" id="AWEX01000024">
    <property type="protein sequence ID" value="KED04874.1"/>
    <property type="molecule type" value="Genomic_DNA"/>
</dbReference>
<proteinExistence type="predicted"/>
<gene>
    <name evidence="1" type="ORF">CECT5772_02929</name>
</gene>
<organism evidence="1 2">
    <name type="scientific">Streptococcus equi subsp. ruminatorum CECT 5772</name>
    <dbReference type="NCBI Taxonomy" id="1051981"/>
    <lineage>
        <taxon>Bacteria</taxon>
        <taxon>Bacillati</taxon>
        <taxon>Bacillota</taxon>
        <taxon>Bacilli</taxon>
        <taxon>Lactobacillales</taxon>
        <taxon>Streptococcaceae</taxon>
        <taxon>Streptococcus</taxon>
    </lineage>
</organism>
<accession>A0A922NVF9</accession>
<dbReference type="AlphaFoldDB" id="A0A922NVF9"/>
<evidence type="ECO:0000313" key="2">
    <source>
        <dbReference type="Proteomes" id="UP000028704"/>
    </source>
</evidence>
<evidence type="ECO:0000313" key="1">
    <source>
        <dbReference type="EMBL" id="KED04874.1"/>
    </source>
</evidence>
<dbReference type="Proteomes" id="UP000028704">
    <property type="component" value="Unassembled WGS sequence"/>
</dbReference>
<comment type="caution">
    <text evidence="1">The sequence shown here is derived from an EMBL/GenBank/DDBJ whole genome shotgun (WGS) entry which is preliminary data.</text>
</comment>
<protein>
    <submittedName>
        <fullName evidence="1">Uncharacterized protein</fullName>
    </submittedName>
</protein>
<name>A0A922NVF9_9STRE</name>
<sequence length="49" mass="5500">MLAIMRTAGKILLIQSVKPKAILFGITNTPAISDKEWQRLNRINICKCS</sequence>
<reference evidence="1 2" key="1">
    <citation type="journal article" date="2014" name="Int. J. Syst. Evol. Microbiol.">
        <title>Phylogenomics and the dynamic genome evolution of the genus Streptococcus.</title>
        <authorList>
            <consortium name="The Broad Institute Genome Sequencing Platform"/>
            <person name="Richards V.P."/>
            <person name="Palmer S.R."/>
            <person name="Pavinski Bitar P.D."/>
            <person name="Qin X."/>
            <person name="Weinstock G.M."/>
            <person name="Highlander S.K."/>
            <person name="Town C.D."/>
            <person name="Burne R.A."/>
            <person name="Stanhope M.J."/>
        </authorList>
    </citation>
    <scope>NUCLEOTIDE SEQUENCE [LARGE SCALE GENOMIC DNA]</scope>
    <source>
        <strain evidence="1 2">CECT 5772</strain>
    </source>
</reference>